<dbReference type="Proteomes" id="UP000594638">
    <property type="component" value="Unassembled WGS sequence"/>
</dbReference>
<comment type="caution">
    <text evidence="1">The sequence shown here is derived from an EMBL/GenBank/DDBJ whole genome shotgun (WGS) entry which is preliminary data.</text>
</comment>
<sequence>MEQWGFYPPAASTSARRLWIQCSSVELFGRLCQLSIGTPGNRSGSSFNSFKFIGFFSASYLPSSIEASEEFVSGAWWTSNKNQISKPNRFMHEPISLVISDAPPPELLRINPCARNNYPIMEKSASFGSGLSELSSEFERDEDGIKGVGSKVPKLLNLFA</sequence>
<name>A0A8S0SB71_OLEEU</name>
<gene>
    <name evidence="1" type="ORF">OLEA9_A017529</name>
</gene>
<reference evidence="1 2" key="1">
    <citation type="submission" date="2019-12" db="EMBL/GenBank/DDBJ databases">
        <authorList>
            <person name="Alioto T."/>
            <person name="Alioto T."/>
            <person name="Gomez Garrido J."/>
        </authorList>
    </citation>
    <scope>NUCLEOTIDE SEQUENCE [LARGE SCALE GENOMIC DNA]</scope>
</reference>
<accession>A0A8S0SB71</accession>
<keyword evidence="2" id="KW-1185">Reference proteome</keyword>
<protein>
    <submittedName>
        <fullName evidence="1">Uncharacterized protein</fullName>
    </submittedName>
</protein>
<evidence type="ECO:0000313" key="2">
    <source>
        <dbReference type="Proteomes" id="UP000594638"/>
    </source>
</evidence>
<organism evidence="1 2">
    <name type="scientific">Olea europaea subsp. europaea</name>
    <dbReference type="NCBI Taxonomy" id="158383"/>
    <lineage>
        <taxon>Eukaryota</taxon>
        <taxon>Viridiplantae</taxon>
        <taxon>Streptophyta</taxon>
        <taxon>Embryophyta</taxon>
        <taxon>Tracheophyta</taxon>
        <taxon>Spermatophyta</taxon>
        <taxon>Magnoliopsida</taxon>
        <taxon>eudicotyledons</taxon>
        <taxon>Gunneridae</taxon>
        <taxon>Pentapetalae</taxon>
        <taxon>asterids</taxon>
        <taxon>lamiids</taxon>
        <taxon>Lamiales</taxon>
        <taxon>Oleaceae</taxon>
        <taxon>Oleeae</taxon>
        <taxon>Olea</taxon>
    </lineage>
</organism>
<dbReference type="Gramene" id="OE9A017529T1">
    <property type="protein sequence ID" value="OE9A017529C1"/>
    <property type="gene ID" value="OE9A017529"/>
</dbReference>
<evidence type="ECO:0000313" key="1">
    <source>
        <dbReference type="EMBL" id="CAA2988792.1"/>
    </source>
</evidence>
<dbReference type="AlphaFoldDB" id="A0A8S0SB71"/>
<proteinExistence type="predicted"/>
<dbReference type="EMBL" id="CACTIH010004027">
    <property type="protein sequence ID" value="CAA2988792.1"/>
    <property type="molecule type" value="Genomic_DNA"/>
</dbReference>